<accession>A0A375Z2W9</accession>
<protein>
    <submittedName>
        <fullName evidence="2">Uncharacterized protein</fullName>
    </submittedName>
</protein>
<dbReference type="EMBL" id="UEGW01000001">
    <property type="protein sequence ID" value="SRX95501.1"/>
    <property type="molecule type" value="Genomic_DNA"/>
</dbReference>
<dbReference type="Pfam" id="PF19457">
    <property type="entry name" value="DUF5994"/>
    <property type="match status" value="1"/>
</dbReference>
<organism evidence="2 3">
    <name type="scientific">Mycobacterium shimoidei</name>
    <dbReference type="NCBI Taxonomy" id="29313"/>
    <lineage>
        <taxon>Bacteria</taxon>
        <taxon>Bacillati</taxon>
        <taxon>Actinomycetota</taxon>
        <taxon>Actinomycetes</taxon>
        <taxon>Mycobacteriales</taxon>
        <taxon>Mycobacteriaceae</taxon>
        <taxon>Mycobacterium</taxon>
    </lineage>
</organism>
<keyword evidence="3" id="KW-1185">Reference proteome</keyword>
<evidence type="ECO:0000313" key="3">
    <source>
        <dbReference type="Proteomes" id="UP000252015"/>
    </source>
</evidence>
<evidence type="ECO:0000256" key="1">
    <source>
        <dbReference type="SAM" id="MobiDB-lite"/>
    </source>
</evidence>
<gene>
    <name evidence="2" type="ORF">MSP7336_03770</name>
</gene>
<evidence type="ECO:0000313" key="2">
    <source>
        <dbReference type="EMBL" id="SRX95501.1"/>
    </source>
</evidence>
<feature type="region of interest" description="Disordered" evidence="1">
    <location>
        <begin position="1"/>
        <end position="22"/>
    </location>
</feature>
<dbReference type="InterPro" id="IPR046036">
    <property type="entry name" value="DUF5994"/>
</dbReference>
<dbReference type="STRING" id="29313.BHQ16_12815"/>
<reference evidence="2 3" key="1">
    <citation type="submission" date="2018-05" db="EMBL/GenBank/DDBJ databases">
        <authorList>
            <consortium name="IHU Genomes"/>
        </authorList>
    </citation>
    <scope>NUCLEOTIDE SEQUENCE [LARGE SCALE GENOMIC DNA]</scope>
    <source>
        <strain evidence="2 3">P7336</strain>
    </source>
</reference>
<dbReference type="Proteomes" id="UP000252015">
    <property type="component" value="Unassembled WGS sequence"/>
</dbReference>
<proteinExistence type="predicted"/>
<sequence length="198" mass="21654">MVSTPSGVNLARKTSKTSERQNMTMTIEYVDTAATQRPALAALRLRLKPAHRSCGYVQGAWWPRSTRLAGELPSLLEALSLRFGMIDRIRYHENDWPPTPPSIKHRGADVILDASQESPNVITAFGREFGKLALLVIPPRTDAADAHAAMSAASNSGDASTPDQLLGLDHHIGKDRRHALSALQRWESDSRALRAAKG</sequence>
<name>A0A375Z2W9_MYCSH</name>
<dbReference type="AlphaFoldDB" id="A0A375Z2W9"/>